<gene>
    <name evidence="1" type="ORF">C1645_782629</name>
</gene>
<comment type="caution">
    <text evidence="1">The sequence shown here is derived from an EMBL/GenBank/DDBJ whole genome shotgun (WGS) entry which is preliminary data.</text>
</comment>
<dbReference type="SUPFAM" id="SSF52047">
    <property type="entry name" value="RNI-like"/>
    <property type="match status" value="1"/>
</dbReference>
<name>A0A397SHR3_9GLOM</name>
<evidence type="ECO:0000313" key="2">
    <source>
        <dbReference type="Proteomes" id="UP000265703"/>
    </source>
</evidence>
<protein>
    <recommendedName>
        <fullName evidence="3">F-box domain-containing protein</fullName>
    </recommendedName>
</protein>
<accession>A0A397SHR3</accession>
<dbReference type="AlphaFoldDB" id="A0A397SHR3"/>
<dbReference type="EMBL" id="QKYT01000446">
    <property type="protein sequence ID" value="RIA85122.1"/>
    <property type="molecule type" value="Genomic_DNA"/>
</dbReference>
<evidence type="ECO:0008006" key="3">
    <source>
        <dbReference type="Google" id="ProtNLM"/>
    </source>
</evidence>
<proteinExistence type="predicted"/>
<keyword evidence="2" id="KW-1185">Reference proteome</keyword>
<dbReference type="Proteomes" id="UP000265703">
    <property type="component" value="Unassembled WGS sequence"/>
</dbReference>
<sequence>MSATQFATPILDPKITFDHVMIYALQDMVVRIRPQKMETLKTTHVPWYLERFNQGKLICNPTPLLNLDCIINLLEFLDNDPATLFACALVNRGWCKIALSILWRDPWKYKKSSQLSRNKKIQMISIFLESLPQHYLNKLIEKKMGIPIVPRKTLFDYAKFIRYIRIRSLEWHLTKWVQHNTGYYVSEESSDLRRRVTIISQVLLEHILRSTPTIYGLNINSENYTSGSLTSAIKNVPEARISLASIKTFTFGKIWTTMPKIFETLSTICYKINTLEICPSQDIEYTARLISNQTNIISLTLVDTPIRPNRRKTKNEVYTWDNKIFRELLCKAKTITQLTLKNIRLSLKELNYFENLEELNITNYMGDISQKDFQTLSEISLKNLKKFVIISLFSEIYLKDLCKFIKNSKELMHLKVQGYKLYDPDYSMTWINSLAKNNRNLISYEGPIGANDVVALWMLLDSCKSLQKLHLQSTKYNSLISNKDLRSFDNILRELTRKRPVALRKLIVGKGWTLSCKGVDNFIKCRKNLSLPIRFEWDLHTEIIGDINELTKRYCGAAKVHEYRTEQYH</sequence>
<evidence type="ECO:0000313" key="1">
    <source>
        <dbReference type="EMBL" id="RIA85122.1"/>
    </source>
</evidence>
<reference evidence="1 2" key="1">
    <citation type="submission" date="2018-06" db="EMBL/GenBank/DDBJ databases">
        <title>Comparative genomics reveals the genomic features of Rhizophagus irregularis, R. cerebriforme, R. diaphanum and Gigaspora rosea, and their symbiotic lifestyle signature.</title>
        <authorList>
            <person name="Morin E."/>
            <person name="San Clemente H."/>
            <person name="Chen E.C.H."/>
            <person name="De La Providencia I."/>
            <person name="Hainaut M."/>
            <person name="Kuo A."/>
            <person name="Kohler A."/>
            <person name="Murat C."/>
            <person name="Tang N."/>
            <person name="Roy S."/>
            <person name="Loubradou J."/>
            <person name="Henrissat B."/>
            <person name="Grigoriev I.V."/>
            <person name="Corradi N."/>
            <person name="Roux C."/>
            <person name="Martin F.M."/>
        </authorList>
    </citation>
    <scope>NUCLEOTIDE SEQUENCE [LARGE SCALE GENOMIC DNA]</scope>
    <source>
        <strain evidence="1 2">DAOM 227022</strain>
    </source>
</reference>
<organism evidence="1 2">
    <name type="scientific">Glomus cerebriforme</name>
    <dbReference type="NCBI Taxonomy" id="658196"/>
    <lineage>
        <taxon>Eukaryota</taxon>
        <taxon>Fungi</taxon>
        <taxon>Fungi incertae sedis</taxon>
        <taxon>Mucoromycota</taxon>
        <taxon>Glomeromycotina</taxon>
        <taxon>Glomeromycetes</taxon>
        <taxon>Glomerales</taxon>
        <taxon>Glomeraceae</taxon>
        <taxon>Glomus</taxon>
    </lineage>
</organism>
<dbReference type="OrthoDB" id="3264508at2759"/>